<accession>A0A0C2NCE0</accession>
<proteinExistence type="predicted"/>
<dbReference type="Proteomes" id="UP000031668">
    <property type="component" value="Unassembled WGS sequence"/>
</dbReference>
<dbReference type="PANTHER" id="PTHR47163:SF2">
    <property type="entry name" value="SI:DKEY-17M8.2"/>
    <property type="match status" value="1"/>
</dbReference>
<dbReference type="EMBL" id="JWZT01001684">
    <property type="protein sequence ID" value="KII71627.1"/>
    <property type="molecule type" value="Genomic_DNA"/>
</dbReference>
<keyword evidence="2" id="KW-1185">Reference proteome</keyword>
<comment type="caution">
    <text evidence="1">The sequence shown here is derived from an EMBL/GenBank/DDBJ whole genome shotgun (WGS) entry which is preliminary data.</text>
</comment>
<reference evidence="1 2" key="1">
    <citation type="journal article" date="2014" name="Genome Biol. Evol.">
        <title>The genome of the myxosporean Thelohanellus kitauei shows adaptations to nutrient acquisition within its fish host.</title>
        <authorList>
            <person name="Yang Y."/>
            <person name="Xiong J."/>
            <person name="Zhou Z."/>
            <person name="Huo F."/>
            <person name="Miao W."/>
            <person name="Ran C."/>
            <person name="Liu Y."/>
            <person name="Zhang J."/>
            <person name="Feng J."/>
            <person name="Wang M."/>
            <person name="Wang M."/>
            <person name="Wang L."/>
            <person name="Yao B."/>
        </authorList>
    </citation>
    <scope>NUCLEOTIDE SEQUENCE [LARGE SCALE GENOMIC DNA]</scope>
    <source>
        <strain evidence="1">Wuqing</strain>
    </source>
</reference>
<organism evidence="1 2">
    <name type="scientific">Thelohanellus kitauei</name>
    <name type="common">Myxosporean</name>
    <dbReference type="NCBI Taxonomy" id="669202"/>
    <lineage>
        <taxon>Eukaryota</taxon>
        <taxon>Metazoa</taxon>
        <taxon>Cnidaria</taxon>
        <taxon>Myxozoa</taxon>
        <taxon>Myxosporea</taxon>
        <taxon>Bivalvulida</taxon>
        <taxon>Platysporina</taxon>
        <taxon>Myxobolidae</taxon>
        <taxon>Thelohanellus</taxon>
    </lineage>
</organism>
<sequence>MLKFSEFSLNPDFLLKGEGVTVEIDKSKFKRRKYHRGRRVKGLWVFWAIQSKTPEITSRALLISVPNQTREKFSITQRWIKPGIPHVLNLGPTAISDGWTSYLGNYQMGYLHLIVNHSQTFVDPTRKHTLIQLKEIGSMPDPVFLQRKQENGYLEAIFWKIFSSY</sequence>
<dbReference type="PANTHER" id="PTHR47163">
    <property type="entry name" value="DDE_TNP_IS1595 DOMAIN-CONTAINING PROTEIN"/>
    <property type="match status" value="1"/>
</dbReference>
<evidence type="ECO:0008006" key="3">
    <source>
        <dbReference type="Google" id="ProtNLM"/>
    </source>
</evidence>
<dbReference type="InterPro" id="IPR053164">
    <property type="entry name" value="IS1016-like_transposase"/>
</dbReference>
<protein>
    <recommendedName>
        <fullName evidence="3">ISXO2-like transposase domain-containing protein</fullName>
    </recommendedName>
</protein>
<gene>
    <name evidence="1" type="ORF">RF11_13483</name>
</gene>
<dbReference type="AlphaFoldDB" id="A0A0C2NCE0"/>
<evidence type="ECO:0000313" key="2">
    <source>
        <dbReference type="Proteomes" id="UP000031668"/>
    </source>
</evidence>
<evidence type="ECO:0000313" key="1">
    <source>
        <dbReference type="EMBL" id="KII71627.1"/>
    </source>
</evidence>
<name>A0A0C2NCE0_THEKT</name>
<dbReference type="OrthoDB" id="10052789at2759"/>